<protein>
    <submittedName>
        <fullName evidence="4">Tetratricopeptide repeat</fullName>
    </submittedName>
</protein>
<keyword evidence="1" id="KW-0677">Repeat</keyword>
<dbReference type="PANTHER" id="PTHR45831:SF2">
    <property type="entry name" value="LD24721P"/>
    <property type="match status" value="1"/>
</dbReference>
<dbReference type="PANTHER" id="PTHR45831">
    <property type="entry name" value="LD24721P"/>
    <property type="match status" value="1"/>
</dbReference>
<evidence type="ECO:0000256" key="2">
    <source>
        <dbReference type="ARBA" id="ARBA00022803"/>
    </source>
</evidence>
<dbReference type="SMART" id="SM00028">
    <property type="entry name" value="TPR"/>
    <property type="match status" value="3"/>
</dbReference>
<dbReference type="InterPro" id="IPR019734">
    <property type="entry name" value="TPR_rpt"/>
</dbReference>
<dbReference type="Gene3D" id="1.25.40.10">
    <property type="entry name" value="Tetratricopeptide repeat domain"/>
    <property type="match status" value="1"/>
</dbReference>
<dbReference type="SUPFAM" id="SSF48452">
    <property type="entry name" value="TPR-like"/>
    <property type="match status" value="1"/>
</dbReference>
<proteinExistence type="predicted"/>
<dbReference type="EMBL" id="BK016017">
    <property type="protein sequence ID" value="DAF89757.1"/>
    <property type="molecule type" value="Genomic_DNA"/>
</dbReference>
<evidence type="ECO:0000256" key="3">
    <source>
        <dbReference type="PROSITE-ProRule" id="PRU00339"/>
    </source>
</evidence>
<evidence type="ECO:0000313" key="4">
    <source>
        <dbReference type="EMBL" id="DAF89757.1"/>
    </source>
</evidence>
<sequence>MLLPIIFLGGDYILLEANKFYSNKEYTKAIDLYKKCIDNDEQTEQAYYNMGTCYIKIKEYNKAIKAFKSVLRISDQYSNAYYNLGFAYSMIDDYKKAYRYFNIAWSLNNEDTDCEKAIKLLESKLNK</sequence>
<dbReference type="InterPro" id="IPR047150">
    <property type="entry name" value="SGT"/>
</dbReference>
<name>A0A8S5U5R4_9CAUD</name>
<keyword evidence="2 3" id="KW-0802">TPR repeat</keyword>
<dbReference type="Pfam" id="PF12895">
    <property type="entry name" value="ANAPC3"/>
    <property type="match status" value="1"/>
</dbReference>
<feature type="repeat" description="TPR" evidence="3">
    <location>
        <begin position="44"/>
        <end position="77"/>
    </location>
</feature>
<dbReference type="GO" id="GO:0060090">
    <property type="term" value="F:molecular adaptor activity"/>
    <property type="evidence" value="ECO:0007669"/>
    <property type="project" value="TreeGrafter"/>
</dbReference>
<accession>A0A8S5U5R4</accession>
<evidence type="ECO:0000256" key="1">
    <source>
        <dbReference type="ARBA" id="ARBA00022737"/>
    </source>
</evidence>
<dbReference type="InterPro" id="IPR011990">
    <property type="entry name" value="TPR-like_helical_dom_sf"/>
</dbReference>
<dbReference type="PROSITE" id="PS50293">
    <property type="entry name" value="TPR_REGION"/>
    <property type="match status" value="1"/>
</dbReference>
<reference evidence="4" key="1">
    <citation type="journal article" date="2021" name="Proc. Natl. Acad. Sci. U.S.A.">
        <title>A Catalog of Tens of Thousands of Viruses from Human Metagenomes Reveals Hidden Associations with Chronic Diseases.</title>
        <authorList>
            <person name="Tisza M.J."/>
            <person name="Buck C.B."/>
        </authorList>
    </citation>
    <scope>NUCLEOTIDE SEQUENCE</scope>
    <source>
        <strain evidence="4">CteLh2</strain>
    </source>
</reference>
<dbReference type="GO" id="GO:0016020">
    <property type="term" value="C:membrane"/>
    <property type="evidence" value="ECO:0007669"/>
    <property type="project" value="TreeGrafter"/>
</dbReference>
<organism evidence="4">
    <name type="scientific">Siphoviridae sp. cteLh2</name>
    <dbReference type="NCBI Taxonomy" id="2825590"/>
    <lineage>
        <taxon>Viruses</taxon>
        <taxon>Duplodnaviria</taxon>
        <taxon>Heunggongvirae</taxon>
        <taxon>Uroviricota</taxon>
        <taxon>Caudoviricetes</taxon>
    </lineage>
</organism>
<dbReference type="Pfam" id="PF13181">
    <property type="entry name" value="TPR_8"/>
    <property type="match status" value="1"/>
</dbReference>
<feature type="repeat" description="TPR" evidence="3">
    <location>
        <begin position="78"/>
        <end position="111"/>
    </location>
</feature>
<dbReference type="PROSITE" id="PS50005">
    <property type="entry name" value="TPR"/>
    <property type="match status" value="2"/>
</dbReference>
<dbReference type="GO" id="GO:0006620">
    <property type="term" value="P:post-translational protein targeting to endoplasmic reticulum membrane"/>
    <property type="evidence" value="ECO:0007669"/>
    <property type="project" value="TreeGrafter"/>
</dbReference>